<feature type="non-terminal residue" evidence="3">
    <location>
        <position position="359"/>
    </location>
</feature>
<dbReference type="AlphaFoldDB" id="A0A9W8HTP5"/>
<keyword evidence="4" id="KW-1185">Reference proteome</keyword>
<feature type="domain" description="Rhodanese" evidence="2">
    <location>
        <begin position="232"/>
        <end position="323"/>
    </location>
</feature>
<comment type="caution">
    <text evidence="3">The sequence shown here is derived from an EMBL/GenBank/DDBJ whole genome shotgun (WGS) entry which is preliminary data.</text>
</comment>
<name>A0A9W8HTP5_9FUNG</name>
<accession>A0A9W8HTP5</accession>
<evidence type="ECO:0000256" key="1">
    <source>
        <dbReference type="SAM" id="MobiDB-lite"/>
    </source>
</evidence>
<dbReference type="EMBL" id="JANBUO010001178">
    <property type="protein sequence ID" value="KAJ2799440.1"/>
    <property type="molecule type" value="Genomic_DNA"/>
</dbReference>
<dbReference type="SMART" id="SM00450">
    <property type="entry name" value="RHOD"/>
    <property type="match status" value="1"/>
</dbReference>
<dbReference type="Gene3D" id="3.40.250.10">
    <property type="entry name" value="Rhodanese-like domain"/>
    <property type="match status" value="1"/>
</dbReference>
<evidence type="ECO:0000313" key="3">
    <source>
        <dbReference type="EMBL" id="KAJ2799440.1"/>
    </source>
</evidence>
<evidence type="ECO:0000313" key="4">
    <source>
        <dbReference type="Proteomes" id="UP001140094"/>
    </source>
</evidence>
<dbReference type="PANTHER" id="PTHR43846">
    <property type="entry name" value="UPF0176 PROTEIN YCEA"/>
    <property type="match status" value="1"/>
</dbReference>
<sequence length="359" mass="41253">MLARRLIASSLRQQSRQQQRLQQINIPRITVISSRPQTTCPGAAWCSRSLAGRSASYTCGRWLHTPCNSKSSSSNTSPYYRNTPGQPPPQPSDMDRPYPSTTDDGYYTISFYSFFDIPESRLQALRDKIQREWGRDLNIVGRIYIYDQGINAQLSIPAENVQSLRMWLEDNRTFTGRIPRFNWAIEHRRAFKSLHVRVRPLVATDMPLSLETLSCEPEYLQPDEWERELRDLGKDALLVDMRNNYEYRIGRFENAMCPDVDTFREEMTVVREMCKARSPDQPIYMYCTGGIRCSIAGAILKSEGHSNVKTLQGGVIAYGKYVRENPGNSLPSIFRGKNFTFDKRLSEEVTSEVLTKCDQ</sequence>
<gene>
    <name evidence="3" type="ORF">H4R20_004441</name>
</gene>
<organism evidence="3 4">
    <name type="scientific">Coemansia guatemalensis</name>
    <dbReference type="NCBI Taxonomy" id="2761395"/>
    <lineage>
        <taxon>Eukaryota</taxon>
        <taxon>Fungi</taxon>
        <taxon>Fungi incertae sedis</taxon>
        <taxon>Zoopagomycota</taxon>
        <taxon>Kickxellomycotina</taxon>
        <taxon>Kickxellomycetes</taxon>
        <taxon>Kickxellales</taxon>
        <taxon>Kickxellaceae</taxon>
        <taxon>Coemansia</taxon>
    </lineage>
</organism>
<dbReference type="Gene3D" id="3.30.70.100">
    <property type="match status" value="1"/>
</dbReference>
<feature type="region of interest" description="Disordered" evidence="1">
    <location>
        <begin position="68"/>
        <end position="99"/>
    </location>
</feature>
<reference evidence="3" key="1">
    <citation type="submission" date="2022-07" db="EMBL/GenBank/DDBJ databases">
        <title>Phylogenomic reconstructions and comparative analyses of Kickxellomycotina fungi.</title>
        <authorList>
            <person name="Reynolds N.K."/>
            <person name="Stajich J.E."/>
            <person name="Barry K."/>
            <person name="Grigoriev I.V."/>
            <person name="Crous P."/>
            <person name="Smith M.E."/>
        </authorList>
    </citation>
    <scope>NUCLEOTIDE SEQUENCE</scope>
    <source>
        <strain evidence="3">NRRL 1565</strain>
    </source>
</reference>
<dbReference type="Proteomes" id="UP001140094">
    <property type="component" value="Unassembled WGS sequence"/>
</dbReference>
<dbReference type="PANTHER" id="PTHR43846:SF1">
    <property type="entry name" value="TRNA URIDINE(34) HYDROXYLASE"/>
    <property type="match status" value="1"/>
</dbReference>
<proteinExistence type="predicted"/>
<feature type="compositionally biased region" description="Low complexity" evidence="1">
    <location>
        <begin position="68"/>
        <end position="77"/>
    </location>
</feature>
<protein>
    <recommendedName>
        <fullName evidence="2">Rhodanese domain-containing protein</fullName>
    </recommendedName>
</protein>
<dbReference type="InterPro" id="IPR040503">
    <property type="entry name" value="TRHO_N"/>
</dbReference>
<dbReference type="PROSITE" id="PS50206">
    <property type="entry name" value="RHODANESE_3"/>
    <property type="match status" value="1"/>
</dbReference>
<dbReference type="Pfam" id="PF00581">
    <property type="entry name" value="Rhodanese"/>
    <property type="match status" value="1"/>
</dbReference>
<evidence type="ECO:0000259" key="2">
    <source>
        <dbReference type="PROSITE" id="PS50206"/>
    </source>
</evidence>
<dbReference type="OrthoDB" id="25002at2759"/>
<dbReference type="Pfam" id="PF17773">
    <property type="entry name" value="UPF0176_N"/>
    <property type="match status" value="1"/>
</dbReference>
<dbReference type="SUPFAM" id="SSF52821">
    <property type="entry name" value="Rhodanese/Cell cycle control phosphatase"/>
    <property type="match status" value="1"/>
</dbReference>
<dbReference type="InterPro" id="IPR001763">
    <property type="entry name" value="Rhodanese-like_dom"/>
</dbReference>
<dbReference type="InterPro" id="IPR036873">
    <property type="entry name" value="Rhodanese-like_dom_sf"/>
</dbReference>